<accession>A0ABP8LZG1</accession>
<dbReference type="Pfam" id="PF09917">
    <property type="entry name" value="DUF2147"/>
    <property type="match status" value="1"/>
</dbReference>
<dbReference type="PANTHER" id="PTHR36919:SF2">
    <property type="entry name" value="BLL6627 PROTEIN"/>
    <property type="match status" value="1"/>
</dbReference>
<dbReference type="EMBL" id="BAABEY010000022">
    <property type="protein sequence ID" value="GAA4439776.1"/>
    <property type="molecule type" value="Genomic_DNA"/>
</dbReference>
<evidence type="ECO:0000313" key="2">
    <source>
        <dbReference type="EMBL" id="GAA4439776.1"/>
    </source>
</evidence>
<comment type="caution">
    <text evidence="2">The sequence shown here is derived from an EMBL/GenBank/DDBJ whole genome shotgun (WGS) entry which is preliminary data.</text>
</comment>
<name>A0ABP8LZG1_9BACT</name>
<reference evidence="3" key="1">
    <citation type="journal article" date="2019" name="Int. J. Syst. Evol. Microbiol.">
        <title>The Global Catalogue of Microorganisms (GCM) 10K type strain sequencing project: providing services to taxonomists for standard genome sequencing and annotation.</title>
        <authorList>
            <consortium name="The Broad Institute Genomics Platform"/>
            <consortium name="The Broad Institute Genome Sequencing Center for Infectious Disease"/>
            <person name="Wu L."/>
            <person name="Ma J."/>
        </authorList>
    </citation>
    <scope>NUCLEOTIDE SEQUENCE [LARGE SCALE GENOMIC DNA]</scope>
    <source>
        <strain evidence="3">JCM 31920</strain>
    </source>
</reference>
<evidence type="ECO:0000313" key="3">
    <source>
        <dbReference type="Proteomes" id="UP001501508"/>
    </source>
</evidence>
<dbReference type="PANTHER" id="PTHR36919">
    <property type="entry name" value="BLR1215 PROTEIN"/>
    <property type="match status" value="1"/>
</dbReference>
<organism evidence="2 3">
    <name type="scientific">Ravibacter arvi</name>
    <dbReference type="NCBI Taxonomy" id="2051041"/>
    <lineage>
        <taxon>Bacteria</taxon>
        <taxon>Pseudomonadati</taxon>
        <taxon>Bacteroidota</taxon>
        <taxon>Cytophagia</taxon>
        <taxon>Cytophagales</taxon>
        <taxon>Spirosomataceae</taxon>
        <taxon>Ravibacter</taxon>
    </lineage>
</organism>
<feature type="domain" description="DUF2147" evidence="1">
    <location>
        <begin position="25"/>
        <end position="134"/>
    </location>
</feature>
<dbReference type="Gene3D" id="2.40.128.520">
    <property type="match status" value="1"/>
</dbReference>
<dbReference type="InterPro" id="IPR019223">
    <property type="entry name" value="DUF2147"/>
</dbReference>
<sequence>MTFFRTLILLCAPLGLFAQFDITRGTWYNENRTGRLQFFIKEAKLYAKIVWVEDNARKDERNPDPKLRQRPLIGLVNLTGFTPADARNWSGGKIYDPESGKTYSSKIKVLSDRELEVRGYIGSPVLGKSTRFTKAD</sequence>
<dbReference type="RefSeq" id="WP_345028940.1">
    <property type="nucleotide sequence ID" value="NZ_BAABEY010000022.1"/>
</dbReference>
<keyword evidence="3" id="KW-1185">Reference proteome</keyword>
<evidence type="ECO:0000259" key="1">
    <source>
        <dbReference type="Pfam" id="PF09917"/>
    </source>
</evidence>
<dbReference type="Proteomes" id="UP001501508">
    <property type="component" value="Unassembled WGS sequence"/>
</dbReference>
<protein>
    <submittedName>
        <fullName evidence="2">DUF2147 domain-containing protein</fullName>
    </submittedName>
</protein>
<proteinExistence type="predicted"/>
<gene>
    <name evidence="2" type="ORF">GCM10023091_22490</name>
</gene>